<dbReference type="PROSITE" id="PS00149">
    <property type="entry name" value="SULFATASE_2"/>
    <property type="match status" value="1"/>
</dbReference>
<keyword evidence="4" id="KW-0378">Hydrolase</keyword>
<evidence type="ECO:0000313" key="7">
    <source>
        <dbReference type="EMBL" id="CAH1780340.1"/>
    </source>
</evidence>
<keyword evidence="3" id="KW-0479">Metal-binding</keyword>
<comment type="caution">
    <text evidence="7">The sequence shown here is derived from an EMBL/GenBank/DDBJ whole genome shotgun (WGS) entry which is preliminary data.</text>
</comment>
<comment type="similarity">
    <text evidence="2">Belongs to the sulfatase family.</text>
</comment>
<sequence length="640" mass="71930">MYQLVISMNRECGLNLGLLMATAFLLGLTKCQTCKNTICKRGDLERLTNEISGKISSMENEFGKITAVISEMRDEVSELSGKISMMQSEMTKQHLQENKSMVDKCASNQSKGKEDALKPHIVLIIADALGYNDIGFRNSKFLTPILDELSKEGIRLDNYYVDAMPTAFRASLMTGRYQPNTGAMSIIPVATEHCIPHRDLNLPERLQNAGYSTYFIGKWHMGYSKPSCLPRSRGFDYFYGSYTGEWKDHFNHILEGCVRKGNATTIGKAYCLYRGRKIRDCAGRCWSKDFHYSGIDLNENEAPVLDSYGEFGADLLTKKATETIENHNHERRMFMTIAYDTKSPDATGEYRNKITQIPDGKLGVENIPRKNVAAMVNAIDTGVGKIIQKLKETGMWEDTVLLFTNDRGGHTKSNNNWPLRGSAFNFFEGGIRGIGIVAGPVTKKAKMYNNSNSQLYHVADWYKTFLDLAGANVGDSGADSHDIWSSISLDTTSPRDEILHSMNPVMPKLGEPLYRDTFDSSIHSVLRMGDYKLFTGRTFSIGGFTGWMAPVEYPELETIEPDLNDTSNVHLYNIKSDPLEKNDLSTKLISKVKEMLDRLAELQEDTKAEPYPCPDPRGRPVLVRKGATPDEDVYAWKPWL</sequence>
<dbReference type="Pfam" id="PF00884">
    <property type="entry name" value="Sulfatase"/>
    <property type="match status" value="1"/>
</dbReference>
<evidence type="ECO:0000313" key="8">
    <source>
        <dbReference type="Proteomes" id="UP000749559"/>
    </source>
</evidence>
<keyword evidence="8" id="KW-1185">Reference proteome</keyword>
<dbReference type="OrthoDB" id="103349at2759"/>
<dbReference type="Gene3D" id="3.40.720.10">
    <property type="entry name" value="Alkaline Phosphatase, subunit A"/>
    <property type="match status" value="1"/>
</dbReference>
<accession>A0A8J1USA6</accession>
<dbReference type="AlphaFoldDB" id="A0A8J1USA6"/>
<evidence type="ECO:0000256" key="1">
    <source>
        <dbReference type="ARBA" id="ARBA00001913"/>
    </source>
</evidence>
<evidence type="ECO:0000256" key="3">
    <source>
        <dbReference type="ARBA" id="ARBA00022723"/>
    </source>
</evidence>
<name>A0A8J1USA6_OWEFU</name>
<dbReference type="GO" id="GO:0046872">
    <property type="term" value="F:metal ion binding"/>
    <property type="evidence" value="ECO:0007669"/>
    <property type="project" value="UniProtKB-KW"/>
</dbReference>
<reference evidence="7" key="1">
    <citation type="submission" date="2022-03" db="EMBL/GenBank/DDBJ databases">
        <authorList>
            <person name="Martin C."/>
        </authorList>
    </citation>
    <scope>NUCLEOTIDE SEQUENCE</scope>
</reference>
<evidence type="ECO:0000256" key="2">
    <source>
        <dbReference type="ARBA" id="ARBA00008779"/>
    </source>
</evidence>
<dbReference type="CDD" id="cd16029">
    <property type="entry name" value="4-S"/>
    <property type="match status" value="1"/>
</dbReference>
<evidence type="ECO:0000256" key="5">
    <source>
        <dbReference type="ARBA" id="ARBA00022837"/>
    </source>
</evidence>
<dbReference type="InterPro" id="IPR017850">
    <property type="entry name" value="Alkaline_phosphatase_core_sf"/>
</dbReference>
<dbReference type="PANTHER" id="PTHR10342">
    <property type="entry name" value="ARYLSULFATASE"/>
    <property type="match status" value="1"/>
</dbReference>
<dbReference type="Proteomes" id="UP000749559">
    <property type="component" value="Unassembled WGS sequence"/>
</dbReference>
<gene>
    <name evidence="7" type="ORF">OFUS_LOCUS7043</name>
</gene>
<dbReference type="PANTHER" id="PTHR10342:SF274">
    <property type="entry name" value="ARYLSULFATASE B"/>
    <property type="match status" value="1"/>
</dbReference>
<dbReference type="EMBL" id="CAIIXF020000003">
    <property type="protein sequence ID" value="CAH1780340.1"/>
    <property type="molecule type" value="Genomic_DNA"/>
</dbReference>
<organism evidence="7 8">
    <name type="scientific">Owenia fusiformis</name>
    <name type="common">Polychaete worm</name>
    <dbReference type="NCBI Taxonomy" id="6347"/>
    <lineage>
        <taxon>Eukaryota</taxon>
        <taxon>Metazoa</taxon>
        <taxon>Spiralia</taxon>
        <taxon>Lophotrochozoa</taxon>
        <taxon>Annelida</taxon>
        <taxon>Polychaeta</taxon>
        <taxon>Sedentaria</taxon>
        <taxon>Canalipalpata</taxon>
        <taxon>Sabellida</taxon>
        <taxon>Oweniida</taxon>
        <taxon>Oweniidae</taxon>
        <taxon>Owenia</taxon>
    </lineage>
</organism>
<dbReference type="GO" id="GO:0008484">
    <property type="term" value="F:sulfuric ester hydrolase activity"/>
    <property type="evidence" value="ECO:0007669"/>
    <property type="project" value="InterPro"/>
</dbReference>
<evidence type="ECO:0000256" key="6">
    <source>
        <dbReference type="ARBA" id="ARBA00023180"/>
    </source>
</evidence>
<dbReference type="InterPro" id="IPR024607">
    <property type="entry name" value="Sulfatase_CS"/>
</dbReference>
<comment type="cofactor">
    <cofactor evidence="1">
        <name>Ca(2+)</name>
        <dbReference type="ChEBI" id="CHEBI:29108"/>
    </cofactor>
</comment>
<evidence type="ECO:0000256" key="4">
    <source>
        <dbReference type="ARBA" id="ARBA00022801"/>
    </source>
</evidence>
<dbReference type="Gene3D" id="3.30.1120.10">
    <property type="match status" value="1"/>
</dbReference>
<keyword evidence="5" id="KW-0106">Calcium</keyword>
<proteinExistence type="inferred from homology"/>
<dbReference type="SUPFAM" id="SSF53649">
    <property type="entry name" value="Alkaline phosphatase-like"/>
    <property type="match status" value="1"/>
</dbReference>
<dbReference type="InterPro" id="IPR047115">
    <property type="entry name" value="ARSB"/>
</dbReference>
<keyword evidence="6" id="KW-0325">Glycoprotein</keyword>
<protein>
    <submittedName>
        <fullName evidence="7">Uncharacterized protein</fullName>
    </submittedName>
</protein>
<dbReference type="InterPro" id="IPR000917">
    <property type="entry name" value="Sulfatase_N"/>
</dbReference>